<dbReference type="OrthoDB" id="10251048at2759"/>
<gene>
    <name evidence="1" type="ORF">M421DRAFT_50772</name>
</gene>
<accession>A0A6A5S2I6</accession>
<protein>
    <submittedName>
        <fullName evidence="1">Uncharacterized protein</fullName>
    </submittedName>
</protein>
<dbReference type="RefSeq" id="XP_033454570.1">
    <property type="nucleotide sequence ID" value="XM_033594862.1"/>
</dbReference>
<dbReference type="Proteomes" id="UP000800082">
    <property type="component" value="Unassembled WGS sequence"/>
</dbReference>
<evidence type="ECO:0000313" key="1">
    <source>
        <dbReference type="EMBL" id="KAF1934322.1"/>
    </source>
</evidence>
<sequence length="464" mass="51185">MVFRPHRTVEFENDQDDHSSVSLAGIIKLQPSRTKTSKSWRSMQATDLGEACTTRGRIFSNLPDPIRLSEQMGKFDGEVVFIGHPNRDISAHQWSSSSFQWVNIGRYSHSRGKVEGSLASDRLRGIDEPHDTVEYFKLAAENRQALILESSCPKNQNATTEPTLHAGVDLVERPQVPKDPSIRTLRLIDQTQSEAGSTTHALLTKDVLEDPFIAAADQLPSTASYQPYLDRSHTPAKVEESRLTTPCLSATAVPYSQAPSGHGMLGTSKSSASTVNAGGVALHYSDPDGLRKTQQYEVANGLTQQVPTTQSFKGPFFTDSKPTTHDPTVSLSVHVSEEEKLMNWYRDGHRPARQKEYTKTLIAAAAASDKSRQVGAMGGVSTKLEDGAYANTGPFVRLYENLSEYVEEHRNGGGQSYFTRRWKAVDAQLREAGPEHSRSYFGKGIARPLWPRAALLRPSDGMWG</sequence>
<organism evidence="1 2">
    <name type="scientific">Didymella exigua CBS 183.55</name>
    <dbReference type="NCBI Taxonomy" id="1150837"/>
    <lineage>
        <taxon>Eukaryota</taxon>
        <taxon>Fungi</taxon>
        <taxon>Dikarya</taxon>
        <taxon>Ascomycota</taxon>
        <taxon>Pezizomycotina</taxon>
        <taxon>Dothideomycetes</taxon>
        <taxon>Pleosporomycetidae</taxon>
        <taxon>Pleosporales</taxon>
        <taxon>Pleosporineae</taxon>
        <taxon>Didymellaceae</taxon>
        <taxon>Didymella</taxon>
    </lineage>
</organism>
<reference evidence="1" key="1">
    <citation type="journal article" date="2020" name="Stud. Mycol.">
        <title>101 Dothideomycetes genomes: a test case for predicting lifestyles and emergence of pathogens.</title>
        <authorList>
            <person name="Haridas S."/>
            <person name="Albert R."/>
            <person name="Binder M."/>
            <person name="Bloem J."/>
            <person name="Labutti K."/>
            <person name="Salamov A."/>
            <person name="Andreopoulos B."/>
            <person name="Baker S."/>
            <person name="Barry K."/>
            <person name="Bills G."/>
            <person name="Bluhm B."/>
            <person name="Cannon C."/>
            <person name="Castanera R."/>
            <person name="Culley D."/>
            <person name="Daum C."/>
            <person name="Ezra D."/>
            <person name="Gonzalez J."/>
            <person name="Henrissat B."/>
            <person name="Kuo A."/>
            <person name="Liang C."/>
            <person name="Lipzen A."/>
            <person name="Lutzoni F."/>
            <person name="Magnuson J."/>
            <person name="Mondo S."/>
            <person name="Nolan M."/>
            <person name="Ohm R."/>
            <person name="Pangilinan J."/>
            <person name="Park H.-J."/>
            <person name="Ramirez L."/>
            <person name="Alfaro M."/>
            <person name="Sun H."/>
            <person name="Tritt A."/>
            <person name="Yoshinaga Y."/>
            <person name="Zwiers L.-H."/>
            <person name="Turgeon B."/>
            <person name="Goodwin S."/>
            <person name="Spatafora J."/>
            <person name="Crous P."/>
            <person name="Grigoriev I."/>
        </authorList>
    </citation>
    <scope>NUCLEOTIDE SEQUENCE</scope>
    <source>
        <strain evidence="1">CBS 183.55</strain>
    </source>
</reference>
<keyword evidence="2" id="KW-1185">Reference proteome</keyword>
<evidence type="ECO:0000313" key="2">
    <source>
        <dbReference type="Proteomes" id="UP000800082"/>
    </source>
</evidence>
<name>A0A6A5S2I6_9PLEO</name>
<dbReference type="GeneID" id="54352530"/>
<dbReference type="EMBL" id="ML978956">
    <property type="protein sequence ID" value="KAF1934322.1"/>
    <property type="molecule type" value="Genomic_DNA"/>
</dbReference>
<dbReference type="AlphaFoldDB" id="A0A6A5S2I6"/>
<proteinExistence type="predicted"/>